<dbReference type="CDD" id="cd06460">
    <property type="entry name" value="M32_Taq"/>
    <property type="match status" value="1"/>
</dbReference>
<reference evidence="4 5" key="1">
    <citation type="submission" date="2023-11" db="EMBL/GenBank/DDBJ databases">
        <title>Peredibacter starrii A3.12.</title>
        <authorList>
            <person name="Mitchell R.J."/>
        </authorList>
    </citation>
    <scope>NUCLEOTIDE SEQUENCE [LARGE SCALE GENOMIC DNA]</scope>
    <source>
        <strain evidence="4 5">A3.12</strain>
    </source>
</reference>
<dbReference type="PRINTS" id="PR00998">
    <property type="entry name" value="CRBOXYPTASET"/>
</dbReference>
<dbReference type="EMBL" id="CP139487">
    <property type="protein sequence ID" value="WPU67006.1"/>
    <property type="molecule type" value="Genomic_DNA"/>
</dbReference>
<keyword evidence="2" id="KW-0862">Zinc</keyword>
<dbReference type="KEGG" id="psti:SOO65_09605"/>
<evidence type="ECO:0000256" key="1">
    <source>
        <dbReference type="PIRNR" id="PIRNR006615"/>
    </source>
</evidence>
<feature type="binding site" evidence="2">
    <location>
        <position position="257"/>
    </location>
    <ligand>
        <name>Zn(2+)</name>
        <dbReference type="ChEBI" id="CHEBI:29105"/>
        <note>catalytic</note>
    </ligand>
</feature>
<protein>
    <recommendedName>
        <fullName evidence="1">Metal-dependent carboxypeptidase</fullName>
        <ecNumber evidence="1">3.4.17.19</ecNumber>
    </recommendedName>
</protein>
<dbReference type="PIRSF" id="PIRSF006615">
    <property type="entry name" value="Zn_crbxpep_Taq"/>
    <property type="match status" value="1"/>
</dbReference>
<dbReference type="Pfam" id="PF02074">
    <property type="entry name" value="Peptidase_M32"/>
    <property type="match status" value="1"/>
</dbReference>
<evidence type="ECO:0000313" key="4">
    <source>
        <dbReference type="EMBL" id="WPU67006.1"/>
    </source>
</evidence>
<dbReference type="PROSITE" id="PS52034">
    <property type="entry name" value="PEPTIDASE_M32"/>
    <property type="match status" value="1"/>
</dbReference>
<gene>
    <name evidence="4" type="ORF">SOO65_09605</name>
</gene>
<keyword evidence="1 4" id="KW-0378">Hydrolase</keyword>
<keyword evidence="1 4" id="KW-0121">Carboxypeptidase</keyword>
<dbReference type="AlphaFoldDB" id="A0AAX4HVJ1"/>
<organism evidence="4 5">
    <name type="scientific">Peredibacter starrii</name>
    <dbReference type="NCBI Taxonomy" id="28202"/>
    <lineage>
        <taxon>Bacteria</taxon>
        <taxon>Pseudomonadati</taxon>
        <taxon>Bdellovibrionota</taxon>
        <taxon>Bacteriovoracia</taxon>
        <taxon>Bacteriovoracales</taxon>
        <taxon>Bacteriovoracaceae</taxon>
        <taxon>Peredibacter</taxon>
    </lineage>
</organism>
<keyword evidence="5" id="KW-1185">Reference proteome</keyword>
<dbReference type="SUPFAM" id="SSF55486">
    <property type="entry name" value="Metalloproteases ('zincins'), catalytic domain"/>
    <property type="match status" value="1"/>
</dbReference>
<evidence type="ECO:0000256" key="3">
    <source>
        <dbReference type="PIRSR" id="PIRSR006615-2"/>
    </source>
</evidence>
<keyword evidence="1" id="KW-0482">Metalloprotease</keyword>
<feature type="binding site" evidence="2">
    <location>
        <position position="261"/>
    </location>
    <ligand>
        <name>Zn(2+)</name>
        <dbReference type="ChEBI" id="CHEBI:29105"/>
        <note>catalytic</note>
    </ligand>
</feature>
<comment type="catalytic activity">
    <reaction evidence="1">
        <text>Release of a C-terminal amino acid with broad specificity, except for -Pro.</text>
        <dbReference type="EC" id="3.4.17.19"/>
    </reaction>
</comment>
<keyword evidence="1" id="KW-0645">Protease</keyword>
<sequence>MSTKNVQEYLKEISYLKSIQALLHWDMETMMPRGAVEDRAEHLSYIGSKIHSQITSKKYASLLKEMEGMRLKPREKKLLKELKWDYDLFQALPEKHVVELSKAQTMATHAWAEARKKNDWSAFKPHLQKLIDLKKREATFYKTKTPYDALIRLHDKEFSSAEIDSLFGDLKKGLLKLSHAVKKDGSFVKVKNLKGPFDINAQKKLSAYAVELCGLPASHSRLDESVHPFSINISPLDQRITTRYTTENLDSLSSTMHEVGHALYEHNLPREWAGTPFQEAISLSVHESQSRFWENVVGRSRAFCHFIHPKMKELFPAAMKGVNEEALYHIFNKSVPGMIRVEECELYYNFHIIIRYEIEEMIFNQGLKAADIPAIWNEKYKEYLGLTPKTYAEGLMQDSHWAGGAFGYFPTYTLGNLISGTIYQKMKKDMPNFKKDVGNGKLGKIGEYLKENIHSKGRSVDAKDIVGKLDVKDYLNYLTEKFEV</sequence>
<dbReference type="EC" id="3.4.17.19" evidence="1"/>
<dbReference type="PANTHER" id="PTHR34217">
    <property type="entry name" value="METAL-DEPENDENT CARBOXYPEPTIDASE"/>
    <property type="match status" value="1"/>
</dbReference>
<feature type="binding site" evidence="2">
    <location>
        <position position="287"/>
    </location>
    <ligand>
        <name>Zn(2+)</name>
        <dbReference type="ChEBI" id="CHEBI:29105"/>
        <note>catalytic</note>
    </ligand>
</feature>
<accession>A0AAX4HVJ1</accession>
<dbReference type="PANTHER" id="PTHR34217:SF1">
    <property type="entry name" value="CARBOXYPEPTIDASE 1"/>
    <property type="match status" value="1"/>
</dbReference>
<dbReference type="GO" id="GO:0046872">
    <property type="term" value="F:metal ion binding"/>
    <property type="evidence" value="ECO:0007669"/>
    <property type="project" value="UniProtKB-KW"/>
</dbReference>
<comment type="function">
    <text evidence="1">Broad specificity carboxypetidase that releases amino acids sequentially from the C-terminus, including neutral, aromatic, polar and basic residues.</text>
</comment>
<dbReference type="InterPro" id="IPR001333">
    <property type="entry name" value="Peptidase_M32_Taq"/>
</dbReference>
<dbReference type="Gene3D" id="1.10.1370.30">
    <property type="match status" value="1"/>
</dbReference>
<evidence type="ECO:0000313" key="5">
    <source>
        <dbReference type="Proteomes" id="UP001324634"/>
    </source>
</evidence>
<dbReference type="GO" id="GO:0004181">
    <property type="term" value="F:metallocarboxypeptidase activity"/>
    <property type="evidence" value="ECO:0007669"/>
    <property type="project" value="UniProtKB-UniRule"/>
</dbReference>
<dbReference type="GO" id="GO:0006508">
    <property type="term" value="P:proteolysis"/>
    <property type="evidence" value="ECO:0007669"/>
    <property type="project" value="UniProtKB-UniRule"/>
</dbReference>
<name>A0AAX4HVJ1_9BACT</name>
<dbReference type="Proteomes" id="UP001324634">
    <property type="component" value="Chromosome"/>
</dbReference>
<comment type="similarity">
    <text evidence="1">Belongs to the peptidase M32 family.</text>
</comment>
<evidence type="ECO:0000256" key="2">
    <source>
        <dbReference type="PIRSR" id="PIRSR006615-1"/>
    </source>
</evidence>
<dbReference type="RefSeq" id="WP_321399771.1">
    <property type="nucleotide sequence ID" value="NZ_CP139487.1"/>
</dbReference>
<feature type="active site" description="Proton donor/acceptor" evidence="3">
    <location>
        <position position="258"/>
    </location>
</feature>
<proteinExistence type="inferred from homology"/>
<keyword evidence="1 2" id="KW-0479">Metal-binding</keyword>
<comment type="cofactor">
    <cofactor evidence="2">
        <name>Zn(2+)</name>
        <dbReference type="ChEBI" id="CHEBI:29105"/>
    </cofactor>
    <text evidence="2">Binds 1 zinc ion per subunit.</text>
</comment>